<dbReference type="InterPro" id="IPR042186">
    <property type="entry name" value="FimD_plug_dom"/>
</dbReference>
<feature type="chain" id="PRO_5037999942" evidence="1">
    <location>
        <begin position="20"/>
        <end position="769"/>
    </location>
</feature>
<evidence type="ECO:0000313" key="2">
    <source>
        <dbReference type="EMBL" id="GGB28492.1"/>
    </source>
</evidence>
<dbReference type="Pfam" id="PF00577">
    <property type="entry name" value="Usher"/>
    <property type="match status" value="2"/>
</dbReference>
<dbReference type="InterPro" id="IPR000015">
    <property type="entry name" value="Fimb_usher"/>
</dbReference>
<reference evidence="2" key="2">
    <citation type="submission" date="2020-09" db="EMBL/GenBank/DDBJ databases">
        <authorList>
            <person name="Sun Q."/>
            <person name="Zhou Y."/>
        </authorList>
    </citation>
    <scope>NUCLEOTIDE SEQUENCE</scope>
    <source>
        <strain evidence="2">CGMCC 1.15330</strain>
    </source>
</reference>
<dbReference type="GO" id="GO:0009297">
    <property type="term" value="P:pilus assembly"/>
    <property type="evidence" value="ECO:0007669"/>
    <property type="project" value="InterPro"/>
</dbReference>
<dbReference type="PANTHER" id="PTHR30451">
    <property type="entry name" value="OUTER MEMBRANE USHER PROTEIN"/>
    <property type="match status" value="1"/>
</dbReference>
<dbReference type="Proteomes" id="UP000623067">
    <property type="component" value="Unassembled WGS sequence"/>
</dbReference>
<dbReference type="Gene3D" id="2.60.40.2610">
    <property type="entry name" value="Outer membrane usher protein FimD, plug domain"/>
    <property type="match status" value="1"/>
</dbReference>
<keyword evidence="1" id="KW-0732">Signal</keyword>
<evidence type="ECO:0000256" key="1">
    <source>
        <dbReference type="SAM" id="SignalP"/>
    </source>
</evidence>
<dbReference type="GO" id="GO:0015473">
    <property type="term" value="F:fimbrial usher porin activity"/>
    <property type="evidence" value="ECO:0007669"/>
    <property type="project" value="InterPro"/>
</dbReference>
<name>A0A916WRT0_9SPHN</name>
<comment type="caution">
    <text evidence="2">The sequence shown here is derived from an EMBL/GenBank/DDBJ whole genome shotgun (WGS) entry which is preliminary data.</text>
</comment>
<keyword evidence="3" id="KW-1185">Reference proteome</keyword>
<dbReference type="GO" id="GO:0009279">
    <property type="term" value="C:cell outer membrane"/>
    <property type="evidence" value="ECO:0007669"/>
    <property type="project" value="TreeGrafter"/>
</dbReference>
<dbReference type="EMBL" id="BMIH01000002">
    <property type="protein sequence ID" value="GGB28492.1"/>
    <property type="molecule type" value="Genomic_DNA"/>
</dbReference>
<protein>
    <submittedName>
        <fullName evidence="2">Fimbriae protein</fullName>
    </submittedName>
</protein>
<dbReference type="PANTHER" id="PTHR30451:SF5">
    <property type="entry name" value="SLR0019 PROTEIN"/>
    <property type="match status" value="1"/>
</dbReference>
<accession>A0A916WRT0</accession>
<evidence type="ECO:0000313" key="3">
    <source>
        <dbReference type="Proteomes" id="UP000623067"/>
    </source>
</evidence>
<reference evidence="2" key="1">
    <citation type="journal article" date="2014" name="Int. J. Syst. Evol. Microbiol.">
        <title>Complete genome sequence of Corynebacterium casei LMG S-19264T (=DSM 44701T), isolated from a smear-ripened cheese.</title>
        <authorList>
            <consortium name="US DOE Joint Genome Institute (JGI-PGF)"/>
            <person name="Walter F."/>
            <person name="Albersmeier A."/>
            <person name="Kalinowski J."/>
            <person name="Ruckert C."/>
        </authorList>
    </citation>
    <scope>NUCLEOTIDE SEQUENCE</scope>
    <source>
        <strain evidence="2">CGMCC 1.15330</strain>
    </source>
</reference>
<dbReference type="AlphaFoldDB" id="A0A916WRT0"/>
<proteinExistence type="predicted"/>
<organism evidence="2 3">
    <name type="scientific">Sphingomonas metalli</name>
    <dbReference type="NCBI Taxonomy" id="1779358"/>
    <lineage>
        <taxon>Bacteria</taxon>
        <taxon>Pseudomonadati</taxon>
        <taxon>Pseudomonadota</taxon>
        <taxon>Alphaproteobacteria</taxon>
        <taxon>Sphingomonadales</taxon>
        <taxon>Sphingomonadaceae</taxon>
        <taxon>Sphingomonas</taxon>
    </lineage>
</organism>
<dbReference type="Gene3D" id="2.60.40.3110">
    <property type="match status" value="1"/>
</dbReference>
<feature type="signal peptide" evidence="1">
    <location>
        <begin position="1"/>
        <end position="19"/>
    </location>
</feature>
<sequence>MRLFLLLAALIGWATPVAAAPAEGVPPPAAVAAGPAQLFVELVVNGQANGALAGLVIDRDALLVEATALHGAGIATPAATGTIDVAHMTGLRATYDAPEQRLLLDVDPALLPLRRISAPAGQAMAPTIDTGFVLNYDLFAQAARGVRSIALSTEQRVFGRFGTVSNTGVLTAGGPRARRGYVRLETRYRRVDEDRALELNAGDLITRVLPWNGAVRIGGAELSRNFALRPDLITVPLPSFAGEAAVPTGVDLFIDGYRQSRAEVAPGRFVLDSVPVVNGAGEARIVTTDAVGRQIATVIPFYVAPELLRPGLTDFSTAAGFLRRGFGLRSFDYARAVATASARHGLTRHLTLSGHAEGTRGLANGGVGAAWSPGLWGALNGALSVSRAAGRTGRQLTLGYSFTSRRLSLGAEHVERSAGYRDIAGFDLARFAGSRRSDRVSASLPVSGFGSVGIGYVSTRAGDGLRARLASASASVPIGRAASAFAAVDYDFGRHAVSAQLRLVLPFGRTGVASAGLVRAPDGSGRMQASVARTPRPAGGIGYAADLAADTRGEVLGQASASWRTERMQVEVGGATNGGARSGWAGVTGSVAMLDGHVFAARALPGAFAVVQTGMARVPVYYENQAMGQTDRGGRLFVPNVVAYQPARFAIDPIDLPLGTVADRTETRAAIRAGTGGIVRLPVAVRRSVTARIVDRAGVPLPPGTLARLDGDGASRSAPIGWDGILLIEALTGRVTVSARTADGGACRATMAIAAAGAPMADLGAVPCR</sequence>
<gene>
    <name evidence="2" type="ORF">GCM10011380_17650</name>
</gene>
<dbReference type="RefSeq" id="WP_188658359.1">
    <property type="nucleotide sequence ID" value="NZ_BMIH01000002.1"/>
</dbReference>